<dbReference type="WBParaSite" id="EVEC_0001280801-mRNA-1">
    <property type="protein sequence ID" value="EVEC_0001280801-mRNA-1"/>
    <property type="gene ID" value="EVEC_0001280801"/>
</dbReference>
<reference evidence="1 2" key="2">
    <citation type="submission" date="2018-10" db="EMBL/GenBank/DDBJ databases">
        <authorList>
            <consortium name="Pathogen Informatics"/>
        </authorList>
    </citation>
    <scope>NUCLEOTIDE SEQUENCE [LARGE SCALE GENOMIC DNA]</scope>
</reference>
<sequence length="166" mass="17025">MSSLKLFHGNHGLRWVTEPGTVEKSISDPAKEKQSAVFLNEQASLLEINLGFVSPADSYIANVLIVYKTSAIKRGREVTADDAASKGSAATSGAVYGVEEVESRHDTGTSEECVDGEHFLCGGQGRGFVEDGHGGGGGDGHIGYRVGGGVGQIGLSCDAGRGGQGG</sequence>
<dbReference type="Proteomes" id="UP000274131">
    <property type="component" value="Unassembled WGS sequence"/>
</dbReference>
<name>A0A0N4VP85_ENTVE</name>
<accession>A0A0N4VP85</accession>
<keyword evidence="2" id="KW-1185">Reference proteome</keyword>
<dbReference type="AlphaFoldDB" id="A0A0N4VP85"/>
<reference evidence="3" key="1">
    <citation type="submission" date="2017-02" db="UniProtKB">
        <authorList>
            <consortium name="WormBaseParasite"/>
        </authorList>
    </citation>
    <scope>IDENTIFICATION</scope>
</reference>
<gene>
    <name evidence="1" type="ORF">EVEC_LOCUS11981</name>
</gene>
<organism evidence="3">
    <name type="scientific">Enterobius vermicularis</name>
    <name type="common">Human pinworm</name>
    <dbReference type="NCBI Taxonomy" id="51028"/>
    <lineage>
        <taxon>Eukaryota</taxon>
        <taxon>Metazoa</taxon>
        <taxon>Ecdysozoa</taxon>
        <taxon>Nematoda</taxon>
        <taxon>Chromadorea</taxon>
        <taxon>Rhabditida</taxon>
        <taxon>Spirurina</taxon>
        <taxon>Oxyuridomorpha</taxon>
        <taxon>Oxyuroidea</taxon>
        <taxon>Oxyuridae</taxon>
        <taxon>Enterobius</taxon>
    </lineage>
</organism>
<proteinExistence type="predicted"/>
<dbReference type="EMBL" id="UXUI01013125">
    <property type="protein sequence ID" value="VDD97230.1"/>
    <property type="molecule type" value="Genomic_DNA"/>
</dbReference>
<protein>
    <submittedName>
        <fullName evidence="1 3">Uncharacterized protein</fullName>
    </submittedName>
</protein>
<evidence type="ECO:0000313" key="2">
    <source>
        <dbReference type="Proteomes" id="UP000274131"/>
    </source>
</evidence>
<evidence type="ECO:0000313" key="1">
    <source>
        <dbReference type="EMBL" id="VDD97230.1"/>
    </source>
</evidence>
<evidence type="ECO:0000313" key="3">
    <source>
        <dbReference type="WBParaSite" id="EVEC_0001280801-mRNA-1"/>
    </source>
</evidence>